<reference evidence="1 2" key="1">
    <citation type="submission" date="2022-05" db="EMBL/GenBank/DDBJ databases">
        <title>A multi-omics perspective on studying reproductive biology in Daphnia sinensis.</title>
        <authorList>
            <person name="Jia J."/>
        </authorList>
    </citation>
    <scope>NUCLEOTIDE SEQUENCE [LARGE SCALE GENOMIC DNA]</scope>
    <source>
        <strain evidence="1 2">WSL</strain>
    </source>
</reference>
<protein>
    <submittedName>
        <fullName evidence="1">Uncharacterized protein</fullName>
    </submittedName>
</protein>
<name>A0AAD5LKI1_9CRUS</name>
<dbReference type="AlphaFoldDB" id="A0AAD5LKI1"/>
<comment type="caution">
    <text evidence="1">The sequence shown here is derived from an EMBL/GenBank/DDBJ whole genome shotgun (WGS) entry which is preliminary data.</text>
</comment>
<accession>A0AAD5LKI1</accession>
<proteinExistence type="predicted"/>
<dbReference type="EMBL" id="WJBH02000001">
    <property type="protein sequence ID" value="KAI9564008.1"/>
    <property type="molecule type" value="Genomic_DNA"/>
</dbReference>
<evidence type="ECO:0000313" key="1">
    <source>
        <dbReference type="EMBL" id="KAI9564008.1"/>
    </source>
</evidence>
<dbReference type="Proteomes" id="UP000820818">
    <property type="component" value="Linkage Group LG1"/>
</dbReference>
<evidence type="ECO:0000313" key="2">
    <source>
        <dbReference type="Proteomes" id="UP000820818"/>
    </source>
</evidence>
<keyword evidence="2" id="KW-1185">Reference proteome</keyword>
<organism evidence="1 2">
    <name type="scientific">Daphnia sinensis</name>
    <dbReference type="NCBI Taxonomy" id="1820382"/>
    <lineage>
        <taxon>Eukaryota</taxon>
        <taxon>Metazoa</taxon>
        <taxon>Ecdysozoa</taxon>
        <taxon>Arthropoda</taxon>
        <taxon>Crustacea</taxon>
        <taxon>Branchiopoda</taxon>
        <taxon>Diplostraca</taxon>
        <taxon>Cladocera</taxon>
        <taxon>Anomopoda</taxon>
        <taxon>Daphniidae</taxon>
        <taxon>Daphnia</taxon>
        <taxon>Daphnia similis group</taxon>
    </lineage>
</organism>
<sequence length="63" mass="6925">MGLTQSLTIVIKLRQPRLSSPNTVRNKLSSVLFEALSLVGAKSDEACPTSDRSRSIWQFGFVS</sequence>
<gene>
    <name evidence="1" type="ORF">GHT06_007746</name>
</gene>